<organism evidence="2 3">
    <name type="scientific">Taxus chinensis</name>
    <name type="common">Chinese yew</name>
    <name type="synonym">Taxus wallichiana var. chinensis</name>
    <dbReference type="NCBI Taxonomy" id="29808"/>
    <lineage>
        <taxon>Eukaryota</taxon>
        <taxon>Viridiplantae</taxon>
        <taxon>Streptophyta</taxon>
        <taxon>Embryophyta</taxon>
        <taxon>Tracheophyta</taxon>
        <taxon>Spermatophyta</taxon>
        <taxon>Pinopsida</taxon>
        <taxon>Pinidae</taxon>
        <taxon>Conifers II</taxon>
        <taxon>Cupressales</taxon>
        <taxon>Taxaceae</taxon>
        <taxon>Taxus</taxon>
    </lineage>
</organism>
<proteinExistence type="predicted"/>
<accession>A0AA38BYW7</accession>
<name>A0AA38BYW7_TAXCH</name>
<evidence type="ECO:0000313" key="3">
    <source>
        <dbReference type="Proteomes" id="UP000824469"/>
    </source>
</evidence>
<feature type="non-terminal residue" evidence="2">
    <location>
        <position position="1"/>
    </location>
</feature>
<protein>
    <submittedName>
        <fullName evidence="2">Uncharacterized protein</fullName>
    </submittedName>
</protein>
<keyword evidence="3" id="KW-1185">Reference proteome</keyword>
<reference evidence="2 3" key="1">
    <citation type="journal article" date="2021" name="Nat. Plants">
        <title>The Taxus genome provides insights into paclitaxel biosynthesis.</title>
        <authorList>
            <person name="Xiong X."/>
            <person name="Gou J."/>
            <person name="Liao Q."/>
            <person name="Li Y."/>
            <person name="Zhou Q."/>
            <person name="Bi G."/>
            <person name="Li C."/>
            <person name="Du R."/>
            <person name="Wang X."/>
            <person name="Sun T."/>
            <person name="Guo L."/>
            <person name="Liang H."/>
            <person name="Lu P."/>
            <person name="Wu Y."/>
            <person name="Zhang Z."/>
            <person name="Ro D.K."/>
            <person name="Shang Y."/>
            <person name="Huang S."/>
            <person name="Yan J."/>
        </authorList>
    </citation>
    <scope>NUCLEOTIDE SEQUENCE [LARGE SCALE GENOMIC DNA]</scope>
    <source>
        <strain evidence="2">Ta-2019</strain>
    </source>
</reference>
<dbReference type="EMBL" id="JAHRHJ020003712">
    <property type="protein sequence ID" value="KAH9291290.1"/>
    <property type="molecule type" value="Genomic_DNA"/>
</dbReference>
<evidence type="ECO:0000313" key="2">
    <source>
        <dbReference type="EMBL" id="KAH9291290.1"/>
    </source>
</evidence>
<dbReference type="AlphaFoldDB" id="A0AA38BYW7"/>
<feature type="non-terminal residue" evidence="2">
    <location>
        <position position="55"/>
    </location>
</feature>
<gene>
    <name evidence="2" type="ORF">KI387_043519</name>
</gene>
<sequence>VSCLRARVRRRQQLIGWGPSRSELELWHSQAGGAGGAGPAGPPPPIPPRRRVVVR</sequence>
<evidence type="ECO:0000256" key="1">
    <source>
        <dbReference type="SAM" id="MobiDB-lite"/>
    </source>
</evidence>
<comment type="caution">
    <text evidence="2">The sequence shown here is derived from an EMBL/GenBank/DDBJ whole genome shotgun (WGS) entry which is preliminary data.</text>
</comment>
<feature type="region of interest" description="Disordered" evidence="1">
    <location>
        <begin position="27"/>
        <end position="55"/>
    </location>
</feature>
<dbReference type="Proteomes" id="UP000824469">
    <property type="component" value="Unassembled WGS sequence"/>
</dbReference>